<evidence type="ECO:0000256" key="9">
    <source>
        <dbReference type="SAM" id="Phobius"/>
    </source>
</evidence>
<dbReference type="GO" id="GO:0005524">
    <property type="term" value="F:ATP binding"/>
    <property type="evidence" value="ECO:0007669"/>
    <property type="project" value="UniProtKB-KW"/>
</dbReference>
<evidence type="ECO:0000256" key="6">
    <source>
        <dbReference type="ARBA" id="ARBA00022840"/>
    </source>
</evidence>
<dbReference type="Proteomes" id="UP000185984">
    <property type="component" value="Unassembled WGS sequence"/>
</dbReference>
<dbReference type="InterPro" id="IPR011527">
    <property type="entry name" value="ABC1_TM_dom"/>
</dbReference>
<dbReference type="EMBL" id="MRCC01000008">
    <property type="protein sequence ID" value="OKH26325.1"/>
    <property type="molecule type" value="Genomic_DNA"/>
</dbReference>
<dbReference type="InterPro" id="IPR036640">
    <property type="entry name" value="ABC1_TM_sf"/>
</dbReference>
<dbReference type="InterPro" id="IPR003593">
    <property type="entry name" value="AAA+_ATPase"/>
</dbReference>
<dbReference type="GO" id="GO:0005886">
    <property type="term" value="C:plasma membrane"/>
    <property type="evidence" value="ECO:0007669"/>
    <property type="project" value="UniProtKB-SubCell"/>
</dbReference>
<dbReference type="InterPro" id="IPR027417">
    <property type="entry name" value="P-loop_NTPase"/>
</dbReference>
<feature type="domain" description="ABC transmembrane type-1" evidence="11">
    <location>
        <begin position="42"/>
        <end position="332"/>
    </location>
</feature>
<evidence type="ECO:0000259" key="11">
    <source>
        <dbReference type="PROSITE" id="PS50929"/>
    </source>
</evidence>
<feature type="transmembrane region" description="Helical" evidence="9">
    <location>
        <begin position="183"/>
        <end position="201"/>
    </location>
</feature>
<organism evidence="12 13">
    <name type="scientific">Chroogloeocystis siderophila 5.2 s.c.1</name>
    <dbReference type="NCBI Taxonomy" id="247279"/>
    <lineage>
        <taxon>Bacteria</taxon>
        <taxon>Bacillati</taxon>
        <taxon>Cyanobacteriota</taxon>
        <taxon>Cyanophyceae</taxon>
        <taxon>Oscillatoriophycideae</taxon>
        <taxon>Chroococcales</taxon>
        <taxon>Chroococcaceae</taxon>
        <taxon>Chroogloeocystis</taxon>
    </lineage>
</organism>
<dbReference type="InterPro" id="IPR039421">
    <property type="entry name" value="Type_1_exporter"/>
</dbReference>
<evidence type="ECO:0000256" key="2">
    <source>
        <dbReference type="ARBA" id="ARBA00022448"/>
    </source>
</evidence>
<evidence type="ECO:0000256" key="3">
    <source>
        <dbReference type="ARBA" id="ARBA00022475"/>
    </source>
</evidence>
<dbReference type="AlphaFoldDB" id="A0A1U7HS12"/>
<dbReference type="Gene3D" id="3.40.50.300">
    <property type="entry name" value="P-loop containing nucleotide triphosphate hydrolases"/>
    <property type="match status" value="1"/>
</dbReference>
<feature type="transmembrane region" description="Helical" evidence="9">
    <location>
        <begin position="82"/>
        <end position="100"/>
    </location>
</feature>
<evidence type="ECO:0000259" key="10">
    <source>
        <dbReference type="PROSITE" id="PS50893"/>
    </source>
</evidence>
<dbReference type="RefSeq" id="WP_073549472.1">
    <property type="nucleotide sequence ID" value="NZ_CAWMVK010000042.1"/>
</dbReference>
<dbReference type="SUPFAM" id="SSF90123">
    <property type="entry name" value="ABC transporter transmembrane region"/>
    <property type="match status" value="1"/>
</dbReference>
<evidence type="ECO:0000256" key="8">
    <source>
        <dbReference type="ARBA" id="ARBA00023136"/>
    </source>
</evidence>
<feature type="transmembrane region" description="Helical" evidence="9">
    <location>
        <begin position="272"/>
        <end position="292"/>
    </location>
</feature>
<dbReference type="SMART" id="SM00382">
    <property type="entry name" value="AAA"/>
    <property type="match status" value="1"/>
</dbReference>
<dbReference type="GO" id="GO:0015421">
    <property type="term" value="F:ABC-type oligopeptide transporter activity"/>
    <property type="evidence" value="ECO:0007669"/>
    <property type="project" value="TreeGrafter"/>
</dbReference>
<dbReference type="InterPro" id="IPR003439">
    <property type="entry name" value="ABC_transporter-like_ATP-bd"/>
</dbReference>
<proteinExistence type="predicted"/>
<keyword evidence="5" id="KW-0547">Nucleotide-binding</keyword>
<dbReference type="SUPFAM" id="SSF52540">
    <property type="entry name" value="P-loop containing nucleoside triphosphate hydrolases"/>
    <property type="match status" value="1"/>
</dbReference>
<accession>A0A1U7HS12</accession>
<dbReference type="PANTHER" id="PTHR43394:SF1">
    <property type="entry name" value="ATP-BINDING CASSETTE SUB-FAMILY B MEMBER 10, MITOCHONDRIAL"/>
    <property type="match status" value="1"/>
</dbReference>
<keyword evidence="7 9" id="KW-1133">Transmembrane helix</keyword>
<evidence type="ECO:0000256" key="7">
    <source>
        <dbReference type="ARBA" id="ARBA00022989"/>
    </source>
</evidence>
<dbReference type="FunFam" id="3.40.50.300:FF:000221">
    <property type="entry name" value="Multidrug ABC transporter ATP-binding protein"/>
    <property type="match status" value="1"/>
</dbReference>
<dbReference type="PROSITE" id="PS50893">
    <property type="entry name" value="ABC_TRANSPORTER_2"/>
    <property type="match status" value="1"/>
</dbReference>
<protein>
    <submittedName>
        <fullName evidence="12">ABC transporter permease</fullName>
    </submittedName>
</protein>
<dbReference type="OrthoDB" id="9762790at2"/>
<dbReference type="STRING" id="247279.NIES1031_11180"/>
<dbReference type="GO" id="GO:0016887">
    <property type="term" value="F:ATP hydrolysis activity"/>
    <property type="evidence" value="ECO:0007669"/>
    <property type="project" value="InterPro"/>
</dbReference>
<name>A0A1U7HS12_9CHRO</name>
<dbReference type="PANTHER" id="PTHR43394">
    <property type="entry name" value="ATP-DEPENDENT PERMEASE MDL1, MITOCHONDRIAL"/>
    <property type="match status" value="1"/>
</dbReference>
<dbReference type="Pfam" id="PF00005">
    <property type="entry name" value="ABC_tran"/>
    <property type="match status" value="1"/>
</dbReference>
<dbReference type="InterPro" id="IPR017871">
    <property type="entry name" value="ABC_transporter-like_CS"/>
</dbReference>
<evidence type="ECO:0000313" key="13">
    <source>
        <dbReference type="Proteomes" id="UP000185984"/>
    </source>
</evidence>
<feature type="transmembrane region" description="Helical" evidence="9">
    <location>
        <begin position="39"/>
        <end position="62"/>
    </location>
</feature>
<feature type="domain" description="ABC transporter" evidence="10">
    <location>
        <begin position="365"/>
        <end position="606"/>
    </location>
</feature>
<keyword evidence="2" id="KW-0813">Transport</keyword>
<dbReference type="PROSITE" id="PS50929">
    <property type="entry name" value="ABC_TM1F"/>
    <property type="match status" value="1"/>
</dbReference>
<evidence type="ECO:0000256" key="1">
    <source>
        <dbReference type="ARBA" id="ARBA00004651"/>
    </source>
</evidence>
<sequence length="612" mass="68696">MKSYPQGIALPLQQSLRQIFAIFRYSRRAIALVWTTSRVLTVVFAVFTLTAGLLPAAIAYIGKLIVDAVVIASHSGGENNRAIALGYLTLEAILVALLAGSQRGLSICQSLLRVLLGQRVNILILEKALTLDLAHFEDSEFYDKMTRARREASSRPLSLVSRTFGIVQDSLALFTYGGLLLQFSLWALLALVLTAIPAFIAETKFAGEAFRLFRWRAPETREQHYLETLIAREDFAMEVQLYQLGPMLLQRYHNIFNRLYREDRDLTLRRGVWGYILGLLSSVAFYAAYAWIVIEAIAGRISLGDMTMYLVVFRQGQTTFSSALTSLGGMYEDQLYLSNLYEFLEQDIPTPRGNATQGTSPQDGIRFENVTFTYPGSLQPAVKNLSLHLKPGEKLAIIGENGSGKTTLIKLLTRLYSPDSGRILLDGLDLQAWDIAVLHRRIGVIFQNFVRYQFTVGENIGVGDVQHLVEEPHWHIAAEKGMAQPFIEQMADKFYTQLGRWFKGGQELSGGQWQKIALSRAFMRTQADILVLDEPTAAMDAEAEVLIFQRFRTLSKDKMAILISHRFSTVRMADKIIVLSGGELIEQGTHEELLQAQGRYARLFSLQAAGYR</sequence>
<comment type="subcellular location">
    <subcellularLocation>
        <location evidence="1">Cell membrane</location>
        <topology evidence="1">Multi-pass membrane protein</topology>
    </subcellularLocation>
</comment>
<keyword evidence="13" id="KW-1185">Reference proteome</keyword>
<dbReference type="PROSITE" id="PS00211">
    <property type="entry name" value="ABC_TRANSPORTER_1"/>
    <property type="match status" value="1"/>
</dbReference>
<comment type="caution">
    <text evidence="12">The sequence shown here is derived from an EMBL/GenBank/DDBJ whole genome shotgun (WGS) entry which is preliminary data.</text>
</comment>
<keyword evidence="3" id="KW-1003">Cell membrane</keyword>
<dbReference type="Gene3D" id="1.20.1560.10">
    <property type="entry name" value="ABC transporter type 1, transmembrane domain"/>
    <property type="match status" value="1"/>
</dbReference>
<evidence type="ECO:0000256" key="4">
    <source>
        <dbReference type="ARBA" id="ARBA00022692"/>
    </source>
</evidence>
<dbReference type="CDD" id="cd03228">
    <property type="entry name" value="ABCC_MRP_Like"/>
    <property type="match status" value="1"/>
</dbReference>
<evidence type="ECO:0000256" key="5">
    <source>
        <dbReference type="ARBA" id="ARBA00022741"/>
    </source>
</evidence>
<evidence type="ECO:0000313" key="12">
    <source>
        <dbReference type="EMBL" id="OKH26325.1"/>
    </source>
</evidence>
<gene>
    <name evidence="12" type="ORF">NIES1031_11180</name>
</gene>
<keyword evidence="4 9" id="KW-0812">Transmembrane</keyword>
<keyword evidence="6" id="KW-0067">ATP-binding</keyword>
<reference evidence="12 13" key="1">
    <citation type="submission" date="2016-11" db="EMBL/GenBank/DDBJ databases">
        <title>Draft Genome Sequences of Nine Cyanobacterial Strains from Diverse Habitats.</title>
        <authorList>
            <person name="Zhu T."/>
            <person name="Hou S."/>
            <person name="Lu X."/>
            <person name="Hess W.R."/>
        </authorList>
    </citation>
    <scope>NUCLEOTIDE SEQUENCE [LARGE SCALE GENOMIC DNA]</scope>
    <source>
        <strain evidence="12 13">5.2 s.c.1</strain>
    </source>
</reference>
<keyword evidence="8 9" id="KW-0472">Membrane</keyword>